<reference evidence="8" key="1">
    <citation type="submission" date="2023-07" db="EMBL/GenBank/DDBJ databases">
        <authorList>
            <consortium name="AG Swart"/>
            <person name="Singh M."/>
            <person name="Singh A."/>
            <person name="Seah K."/>
            <person name="Emmerich C."/>
        </authorList>
    </citation>
    <scope>NUCLEOTIDE SEQUENCE</scope>
    <source>
        <strain evidence="8">DP1</strain>
    </source>
</reference>
<evidence type="ECO:0000256" key="6">
    <source>
        <dbReference type="SAM" id="Phobius"/>
    </source>
</evidence>
<feature type="transmembrane region" description="Helical" evidence="6">
    <location>
        <begin position="67"/>
        <end position="92"/>
    </location>
</feature>
<keyword evidence="2" id="KW-1003">Cell membrane</keyword>
<gene>
    <name evidence="8" type="ORF">ECRASSUSDP1_LOCUS15202</name>
</gene>
<keyword evidence="3 6" id="KW-0812">Transmembrane</keyword>
<dbReference type="EMBL" id="CAMPGE010015219">
    <property type="protein sequence ID" value="CAI2373853.1"/>
    <property type="molecule type" value="Genomic_DNA"/>
</dbReference>
<keyword evidence="9" id="KW-1185">Reference proteome</keyword>
<comment type="subcellular location">
    <subcellularLocation>
        <location evidence="1">Cell membrane</location>
        <topology evidence="1">Multi-pass membrane protein</topology>
    </subcellularLocation>
</comment>
<feature type="transmembrane region" description="Helical" evidence="6">
    <location>
        <begin position="112"/>
        <end position="135"/>
    </location>
</feature>
<dbReference type="Pfam" id="PF09335">
    <property type="entry name" value="VTT_dom"/>
    <property type="match status" value="1"/>
</dbReference>
<evidence type="ECO:0000256" key="4">
    <source>
        <dbReference type="ARBA" id="ARBA00022989"/>
    </source>
</evidence>
<dbReference type="AlphaFoldDB" id="A0AAD2CYH8"/>
<organism evidence="8 9">
    <name type="scientific">Euplotes crassus</name>
    <dbReference type="NCBI Taxonomy" id="5936"/>
    <lineage>
        <taxon>Eukaryota</taxon>
        <taxon>Sar</taxon>
        <taxon>Alveolata</taxon>
        <taxon>Ciliophora</taxon>
        <taxon>Intramacronucleata</taxon>
        <taxon>Spirotrichea</taxon>
        <taxon>Hypotrichia</taxon>
        <taxon>Euplotida</taxon>
        <taxon>Euplotidae</taxon>
        <taxon>Moneuplotes</taxon>
    </lineage>
</organism>
<dbReference type="PANTHER" id="PTHR12677">
    <property type="entry name" value="GOLGI APPARATUS MEMBRANE PROTEIN TVP38-RELATED"/>
    <property type="match status" value="1"/>
</dbReference>
<protein>
    <recommendedName>
        <fullName evidence="7">VTT domain-containing protein</fullName>
    </recommendedName>
</protein>
<keyword evidence="5 6" id="KW-0472">Membrane</keyword>
<keyword evidence="4 6" id="KW-1133">Transmembrane helix</keyword>
<evidence type="ECO:0000256" key="1">
    <source>
        <dbReference type="ARBA" id="ARBA00004651"/>
    </source>
</evidence>
<feature type="transmembrane region" description="Helical" evidence="6">
    <location>
        <begin position="219"/>
        <end position="239"/>
    </location>
</feature>
<evidence type="ECO:0000313" key="9">
    <source>
        <dbReference type="Proteomes" id="UP001295684"/>
    </source>
</evidence>
<feature type="domain" description="VTT" evidence="7">
    <location>
        <begin position="103"/>
        <end position="211"/>
    </location>
</feature>
<dbReference type="Proteomes" id="UP001295684">
    <property type="component" value="Unassembled WGS sequence"/>
</dbReference>
<dbReference type="InterPro" id="IPR032816">
    <property type="entry name" value="VTT_dom"/>
</dbReference>
<evidence type="ECO:0000256" key="2">
    <source>
        <dbReference type="ARBA" id="ARBA00022475"/>
    </source>
</evidence>
<feature type="transmembrane region" description="Helical" evidence="6">
    <location>
        <begin position="163"/>
        <end position="182"/>
    </location>
</feature>
<evidence type="ECO:0000259" key="7">
    <source>
        <dbReference type="Pfam" id="PF09335"/>
    </source>
</evidence>
<sequence>MHARNSARKSKDKKESRIYQSSSFKFYAIRIFIVLTMIAIGCLIFLEWNHISEAIKTMVVFVKNNPLTGSLVICIGLILANIFMLPGALQWLSIGYIYSNAYTTVPQIMLRALPVAFIGIQIGSSLAFLLSRYLFRQCVLSYVEKHKIVRAIDRMMSKKGIKISILIRLAPIFPYNISNYVVGVTSLKLLDFFIGNVGIIPEVCFGLYIGSSLSNSNSLFSSLFTIIGIVIGIIFLIYMGMMAKKEMDKELKDDEDDIEAAQFSPSTSYIQRDLVFDSPFERLT</sequence>
<proteinExistence type="predicted"/>
<evidence type="ECO:0000256" key="3">
    <source>
        <dbReference type="ARBA" id="ARBA00022692"/>
    </source>
</evidence>
<dbReference type="GO" id="GO:0005886">
    <property type="term" value="C:plasma membrane"/>
    <property type="evidence" value="ECO:0007669"/>
    <property type="project" value="UniProtKB-SubCell"/>
</dbReference>
<accession>A0AAD2CYH8</accession>
<name>A0AAD2CYH8_EUPCR</name>
<feature type="transmembrane region" description="Helical" evidence="6">
    <location>
        <begin position="27"/>
        <end position="46"/>
    </location>
</feature>
<dbReference type="PANTHER" id="PTHR12677:SF59">
    <property type="entry name" value="GOLGI APPARATUS MEMBRANE PROTEIN TVP38-RELATED"/>
    <property type="match status" value="1"/>
</dbReference>
<evidence type="ECO:0000313" key="8">
    <source>
        <dbReference type="EMBL" id="CAI2373853.1"/>
    </source>
</evidence>
<comment type="caution">
    <text evidence="8">The sequence shown here is derived from an EMBL/GenBank/DDBJ whole genome shotgun (WGS) entry which is preliminary data.</text>
</comment>
<dbReference type="InterPro" id="IPR015414">
    <property type="entry name" value="TMEM64"/>
</dbReference>
<evidence type="ECO:0000256" key="5">
    <source>
        <dbReference type="ARBA" id="ARBA00023136"/>
    </source>
</evidence>